<accession>A0A2S6I735</accession>
<evidence type="ECO:0000313" key="1">
    <source>
        <dbReference type="EMBL" id="PPK87288.1"/>
    </source>
</evidence>
<dbReference type="RefSeq" id="WP_170067515.1">
    <property type="nucleotide sequence ID" value="NZ_PTJC01000005.1"/>
</dbReference>
<keyword evidence="2" id="KW-1185">Reference proteome</keyword>
<gene>
    <name evidence="1" type="ORF">CLV84_0226</name>
</gene>
<evidence type="ECO:0008006" key="3">
    <source>
        <dbReference type="Google" id="ProtNLM"/>
    </source>
</evidence>
<sequence length="255" mass="29253">MITPNSRTASLLRAAAERNVQVLYACESGSRAWGLASPDSDYDVRFVYRHPTEWYLRLHPGKDQIGPIMEHDGELDLVGWDVRKFLKHVTESNPNALEWLNSPIVYHQEGDFLPRCRAVADQYFQSRRTVHHYLGIARGARAAGEGDDGRWNVKKACYYIRSILAAAYATRHLARPPIVLEALMLEITDERVAVDLRKYMDRKASLNEKAVAPLPITLKRYFEVLGTSLLDESYRLPENRPDSDRGDDFFRYVIT</sequence>
<proteinExistence type="predicted"/>
<comment type="caution">
    <text evidence="1">The sequence shown here is derived from an EMBL/GenBank/DDBJ whole genome shotgun (WGS) entry which is preliminary data.</text>
</comment>
<protein>
    <recommendedName>
        <fullName evidence="3">Nucleotidyltransferase</fullName>
    </recommendedName>
</protein>
<dbReference type="Proteomes" id="UP000237662">
    <property type="component" value="Unassembled WGS sequence"/>
</dbReference>
<dbReference type="PANTHER" id="PTHR34817:SF2">
    <property type="entry name" value="NUCLEOTIDYLTRANSFERASE"/>
    <property type="match status" value="1"/>
</dbReference>
<dbReference type="EMBL" id="PTJC01000005">
    <property type="protein sequence ID" value="PPK87288.1"/>
    <property type="molecule type" value="Genomic_DNA"/>
</dbReference>
<evidence type="ECO:0000313" key="2">
    <source>
        <dbReference type="Proteomes" id="UP000237662"/>
    </source>
</evidence>
<dbReference type="PANTHER" id="PTHR34817">
    <property type="entry name" value="NUCLEOTIDYLTRANSFERASE"/>
    <property type="match status" value="1"/>
</dbReference>
<dbReference type="AlphaFoldDB" id="A0A2S6I735"/>
<organism evidence="1 2">
    <name type="scientific">Neolewinella xylanilytica</name>
    <dbReference type="NCBI Taxonomy" id="1514080"/>
    <lineage>
        <taxon>Bacteria</taxon>
        <taxon>Pseudomonadati</taxon>
        <taxon>Bacteroidota</taxon>
        <taxon>Saprospiria</taxon>
        <taxon>Saprospirales</taxon>
        <taxon>Lewinellaceae</taxon>
        <taxon>Neolewinella</taxon>
    </lineage>
</organism>
<reference evidence="1 2" key="1">
    <citation type="submission" date="2018-02" db="EMBL/GenBank/DDBJ databases">
        <title>Genomic Encyclopedia of Archaeal and Bacterial Type Strains, Phase II (KMG-II): from individual species to whole genera.</title>
        <authorList>
            <person name="Goeker M."/>
        </authorList>
    </citation>
    <scope>NUCLEOTIDE SEQUENCE [LARGE SCALE GENOMIC DNA]</scope>
    <source>
        <strain evidence="1 2">DSM 29526</strain>
    </source>
</reference>
<dbReference type="InterPro" id="IPR018775">
    <property type="entry name" value="RlaP"/>
</dbReference>
<name>A0A2S6I735_9BACT</name>
<dbReference type="Pfam" id="PF10127">
    <property type="entry name" value="RlaP"/>
    <property type="match status" value="1"/>
</dbReference>